<dbReference type="PANTHER" id="PTHR34512">
    <property type="entry name" value="CELL SURFACE PROTEIN"/>
    <property type="match status" value="1"/>
</dbReference>
<dbReference type="Proteomes" id="UP001057580">
    <property type="component" value="Chromosome"/>
</dbReference>
<dbReference type="RefSeq" id="WP_260592085.1">
    <property type="nucleotide sequence ID" value="NZ_CP104003.1"/>
</dbReference>
<keyword evidence="4" id="KW-1185">Reference proteome</keyword>
<dbReference type="PROSITE" id="PS51257">
    <property type="entry name" value="PROKAR_LIPOPROTEIN"/>
    <property type="match status" value="1"/>
</dbReference>
<dbReference type="PANTHER" id="PTHR34512:SF30">
    <property type="entry name" value="OUTER MEMBRANE PROTEIN ASSEMBLY FACTOR BAMB"/>
    <property type="match status" value="1"/>
</dbReference>
<dbReference type="InterPro" id="IPR015943">
    <property type="entry name" value="WD40/YVTN_repeat-like_dom_sf"/>
</dbReference>
<proteinExistence type="predicted"/>
<dbReference type="Pfam" id="PF13360">
    <property type="entry name" value="PQQ_2"/>
    <property type="match status" value="2"/>
</dbReference>
<accession>A0A9E7QZV1</accession>
<feature type="domain" description="Pyrrolo-quinoline quinone repeat" evidence="2">
    <location>
        <begin position="109"/>
        <end position="181"/>
    </location>
</feature>
<protein>
    <submittedName>
        <fullName evidence="3">PQQ-binding-like beta-propeller repeat protein</fullName>
    </submittedName>
</protein>
<dbReference type="InterPro" id="IPR011047">
    <property type="entry name" value="Quinoprotein_ADH-like_sf"/>
</dbReference>
<evidence type="ECO:0000259" key="2">
    <source>
        <dbReference type="Pfam" id="PF13360"/>
    </source>
</evidence>
<feature type="compositionally biased region" description="Pro residues" evidence="1">
    <location>
        <begin position="35"/>
        <end position="57"/>
    </location>
</feature>
<dbReference type="SMART" id="SM00564">
    <property type="entry name" value="PQQ"/>
    <property type="match status" value="6"/>
</dbReference>
<dbReference type="Gene3D" id="2.130.10.10">
    <property type="entry name" value="YVTN repeat-like/Quinoprotein amine dehydrogenase"/>
    <property type="match status" value="2"/>
</dbReference>
<dbReference type="SUPFAM" id="SSF50998">
    <property type="entry name" value="Quinoprotein alcohol dehydrogenase-like"/>
    <property type="match status" value="2"/>
</dbReference>
<organism evidence="3 4">
    <name type="scientific">Salinirubellus salinus</name>
    <dbReference type="NCBI Taxonomy" id="1364945"/>
    <lineage>
        <taxon>Archaea</taxon>
        <taxon>Methanobacteriati</taxon>
        <taxon>Methanobacteriota</taxon>
        <taxon>Stenosarchaea group</taxon>
        <taxon>Halobacteria</taxon>
        <taxon>Halobacteriales</taxon>
        <taxon>Natronomonadaceae</taxon>
        <taxon>Salinirubellus</taxon>
    </lineage>
</organism>
<dbReference type="EMBL" id="CP104003">
    <property type="protein sequence ID" value="UWM53090.1"/>
    <property type="molecule type" value="Genomic_DNA"/>
</dbReference>
<feature type="region of interest" description="Disordered" evidence="1">
    <location>
        <begin position="23"/>
        <end position="121"/>
    </location>
</feature>
<feature type="compositionally biased region" description="Low complexity" evidence="1">
    <location>
        <begin position="23"/>
        <end position="34"/>
    </location>
</feature>
<gene>
    <name evidence="3" type="ORF">N0B31_13150</name>
</gene>
<evidence type="ECO:0000313" key="4">
    <source>
        <dbReference type="Proteomes" id="UP001057580"/>
    </source>
</evidence>
<feature type="domain" description="Pyrrolo-quinoline quinone repeat" evidence="2">
    <location>
        <begin position="286"/>
        <end position="363"/>
    </location>
</feature>
<reference evidence="3" key="1">
    <citation type="submission" date="2022-09" db="EMBL/GenBank/DDBJ databases">
        <title>Diverse halophilic archaea isolated from saline environments.</title>
        <authorList>
            <person name="Cui H.-L."/>
        </authorList>
    </citation>
    <scope>NUCLEOTIDE SEQUENCE</scope>
    <source>
        <strain evidence="3">ZS-35-S2</strain>
    </source>
</reference>
<dbReference type="GeneID" id="74943386"/>
<evidence type="ECO:0000256" key="1">
    <source>
        <dbReference type="SAM" id="MobiDB-lite"/>
    </source>
</evidence>
<dbReference type="InterPro" id="IPR018391">
    <property type="entry name" value="PQQ_b-propeller_rpt"/>
</dbReference>
<sequence>MDRRALLHALGAAGATGLAALAGCTDRSGSGSPTPTAPPSDAPTDPPGSPTGTPPGDAPSGAAVRWAVPLGGPARHPPTVADGTLYAAGGTNARGTPPRDDPVGPDESQSLFALDPGNGSERWRYESPAAMQSAPVVVDGAPHVVTGWSNGYTGVDTRVVRVDDGDRVWTTGSRSRFLSILGHADGTVFVGTHDDAIGVSGESLFAVGPDGDDRWSRDAGDALDGTVHDGTLYVDYGDQRLVAFDTADGAERWATDLGTPGRLAVYGDTLYLDRQTETEDGDYPLVAVDARTGEERWAYAADVDRFVATGAVEADGTVYVTEYDGSLFALDPADGTERWRYTAASAAREAPRVHDGTVYLPAGGELHAVDAATGEARWRESVAGHVWSALPSDAGVVVRGRTGGDRSTLRGLAPDGTERWAHTFATHPSRPAIDGLRAYVGTESGYVVALGA</sequence>
<dbReference type="AlphaFoldDB" id="A0A9E7QZV1"/>
<dbReference type="Gene3D" id="2.40.10.480">
    <property type="match status" value="1"/>
</dbReference>
<dbReference type="KEGG" id="ssai:N0B31_13150"/>
<evidence type="ECO:0000313" key="3">
    <source>
        <dbReference type="EMBL" id="UWM53090.1"/>
    </source>
</evidence>
<dbReference type="InterPro" id="IPR002372">
    <property type="entry name" value="PQQ_rpt_dom"/>
</dbReference>
<name>A0A9E7QZV1_9EURY</name>